<reference evidence="2 3" key="1">
    <citation type="submission" date="2020-04" db="EMBL/GenBank/DDBJ databases">
        <title>Draft genome of Pyxidicoccus fallax type strain.</title>
        <authorList>
            <person name="Whitworth D.E."/>
        </authorList>
    </citation>
    <scope>NUCLEOTIDE SEQUENCE [LARGE SCALE GENOMIC DNA]</scope>
    <source>
        <strain evidence="2 3">DSM 14698</strain>
    </source>
</reference>
<feature type="transmembrane region" description="Helical" evidence="1">
    <location>
        <begin position="98"/>
        <end position="120"/>
    </location>
</feature>
<keyword evidence="1" id="KW-0472">Membrane</keyword>
<keyword evidence="3" id="KW-1185">Reference proteome</keyword>
<proteinExistence type="predicted"/>
<accession>A0A848LB11</accession>
<sequence>MRYREPLSLNALLLVPALVLAGVACVAVSARQVTLAATATVTLLLVPIVFRLWTRTWYRGLVLRGLGVFLMGMHVPLLLGGALAYGRIGCAEGGCPRLYLLGVLVSPVVGALSSVIYWLVGRPPV</sequence>
<feature type="transmembrane region" description="Helical" evidence="1">
    <location>
        <begin position="66"/>
        <end position="86"/>
    </location>
</feature>
<keyword evidence="1" id="KW-0812">Transmembrane</keyword>
<comment type="caution">
    <text evidence="2">The sequence shown here is derived from an EMBL/GenBank/DDBJ whole genome shotgun (WGS) entry which is preliminary data.</text>
</comment>
<dbReference type="RefSeq" id="WP_169345541.1">
    <property type="nucleotide sequence ID" value="NZ_JABBJJ010000061.1"/>
</dbReference>
<evidence type="ECO:0000313" key="2">
    <source>
        <dbReference type="EMBL" id="NMO16250.1"/>
    </source>
</evidence>
<dbReference type="AlphaFoldDB" id="A0A848LB11"/>
<protein>
    <recommendedName>
        <fullName evidence="4">Lipoprotein</fullName>
    </recommendedName>
</protein>
<evidence type="ECO:0008006" key="4">
    <source>
        <dbReference type="Google" id="ProtNLM"/>
    </source>
</evidence>
<keyword evidence="1" id="KW-1133">Transmembrane helix</keyword>
<evidence type="ECO:0000313" key="3">
    <source>
        <dbReference type="Proteomes" id="UP000518300"/>
    </source>
</evidence>
<dbReference type="PROSITE" id="PS51257">
    <property type="entry name" value="PROKAR_LIPOPROTEIN"/>
    <property type="match status" value="1"/>
</dbReference>
<evidence type="ECO:0000256" key="1">
    <source>
        <dbReference type="SAM" id="Phobius"/>
    </source>
</evidence>
<gene>
    <name evidence="2" type="ORF">HG543_15520</name>
</gene>
<dbReference type="Proteomes" id="UP000518300">
    <property type="component" value="Unassembled WGS sequence"/>
</dbReference>
<name>A0A848LB11_9BACT</name>
<organism evidence="2 3">
    <name type="scientific">Pyxidicoccus fallax</name>
    <dbReference type="NCBI Taxonomy" id="394095"/>
    <lineage>
        <taxon>Bacteria</taxon>
        <taxon>Pseudomonadati</taxon>
        <taxon>Myxococcota</taxon>
        <taxon>Myxococcia</taxon>
        <taxon>Myxococcales</taxon>
        <taxon>Cystobacterineae</taxon>
        <taxon>Myxococcaceae</taxon>
        <taxon>Pyxidicoccus</taxon>
    </lineage>
</organism>
<feature type="transmembrane region" description="Helical" evidence="1">
    <location>
        <begin position="7"/>
        <end position="29"/>
    </location>
</feature>
<feature type="transmembrane region" description="Helical" evidence="1">
    <location>
        <begin position="35"/>
        <end position="54"/>
    </location>
</feature>
<dbReference type="EMBL" id="JABBJJ010000061">
    <property type="protein sequence ID" value="NMO16250.1"/>
    <property type="molecule type" value="Genomic_DNA"/>
</dbReference>